<gene>
    <name evidence="2" type="ordered locus">OCU_26860</name>
</gene>
<dbReference type="KEGG" id="mia:OCU_26860"/>
<feature type="region of interest" description="Disordered" evidence="1">
    <location>
        <begin position="18"/>
        <end position="48"/>
    </location>
</feature>
<evidence type="ECO:0000313" key="3">
    <source>
        <dbReference type="Proteomes" id="UP000008004"/>
    </source>
</evidence>
<evidence type="ECO:0000313" key="2">
    <source>
        <dbReference type="EMBL" id="AFC43905.1"/>
    </source>
</evidence>
<reference evidence="2 3" key="1">
    <citation type="journal article" date="2012" name="J. Bacteriol.">
        <title>Complete genome sequence of Mycobacterium intracellulare strain ATCC 13950T.</title>
        <authorList>
            <person name="Kim B.J."/>
            <person name="Choi B.S."/>
            <person name="Lim J.S."/>
            <person name="Choi I.Y."/>
            <person name="Lee J.H."/>
            <person name="Chun J."/>
            <person name="Kook Y.H."/>
            <person name="Kim B.J."/>
        </authorList>
    </citation>
    <scope>NUCLEOTIDE SEQUENCE [LARGE SCALE GENOMIC DNA]</scope>
    <source>
        <strain evidence="3">ATCC 13950 / DSM 43223 / JCM 6384 / NCTC 13025 / 3600</strain>
    </source>
</reference>
<evidence type="ECO:0000256" key="1">
    <source>
        <dbReference type="SAM" id="MobiDB-lite"/>
    </source>
</evidence>
<name>H8IM56_MYCIA</name>
<sequence length="71" mass="8023">MRRDDRFLRLWHVPVSTPSRAGRLRRQHNSPDTPPKTAEPRAQGTGLADRVRPGVTAALRTLTRSVIARLE</sequence>
<dbReference type="Proteomes" id="UP000008004">
    <property type="component" value="Chromosome"/>
</dbReference>
<protein>
    <submittedName>
        <fullName evidence="2">Uncharacterized protein</fullName>
    </submittedName>
</protein>
<organism evidence="2 3">
    <name type="scientific">Mycobacterium intracellulare (strain ATCC 13950 / DSM 43223 / JCM 6384 / NCTC 13025 / 3600)</name>
    <dbReference type="NCBI Taxonomy" id="487521"/>
    <lineage>
        <taxon>Bacteria</taxon>
        <taxon>Bacillati</taxon>
        <taxon>Actinomycetota</taxon>
        <taxon>Actinomycetes</taxon>
        <taxon>Mycobacteriales</taxon>
        <taxon>Mycobacteriaceae</taxon>
        <taxon>Mycobacterium</taxon>
        <taxon>Mycobacterium avium complex (MAC)</taxon>
    </lineage>
</organism>
<dbReference type="AlphaFoldDB" id="H8IM56"/>
<accession>H8IM56</accession>
<dbReference type="HOGENOM" id="CLU_2735712_0_0_11"/>
<proteinExistence type="predicted"/>
<dbReference type="EMBL" id="CP003322">
    <property type="protein sequence ID" value="AFC43905.1"/>
    <property type="molecule type" value="Genomic_DNA"/>
</dbReference>